<evidence type="ECO:0000256" key="1">
    <source>
        <dbReference type="SAM" id="Coils"/>
    </source>
</evidence>
<keyword evidence="1" id="KW-0175">Coiled coil</keyword>
<proteinExistence type="predicted"/>
<feature type="coiled-coil region" evidence="1">
    <location>
        <begin position="23"/>
        <end position="106"/>
    </location>
</feature>
<evidence type="ECO:0000313" key="2">
    <source>
        <dbReference type="EMBL" id="CAD8833279.1"/>
    </source>
</evidence>
<organism evidence="2">
    <name type="scientific">Noctiluca scintillans</name>
    <name type="common">Sea sparkle</name>
    <name type="synonym">Red tide dinoflagellate</name>
    <dbReference type="NCBI Taxonomy" id="2966"/>
    <lineage>
        <taxon>Eukaryota</taxon>
        <taxon>Sar</taxon>
        <taxon>Alveolata</taxon>
        <taxon>Dinophyceae</taxon>
        <taxon>Noctilucales</taxon>
        <taxon>Noctilucaceae</taxon>
        <taxon>Noctiluca</taxon>
    </lineage>
</organism>
<feature type="coiled-coil region" evidence="1">
    <location>
        <begin position="209"/>
        <end position="243"/>
    </location>
</feature>
<dbReference type="EMBL" id="HBFQ01010875">
    <property type="protein sequence ID" value="CAD8833279.1"/>
    <property type="molecule type" value="Transcribed_RNA"/>
</dbReference>
<feature type="coiled-coil region" evidence="1">
    <location>
        <begin position="269"/>
        <end position="296"/>
    </location>
</feature>
<reference evidence="2" key="1">
    <citation type="submission" date="2021-01" db="EMBL/GenBank/DDBJ databases">
        <authorList>
            <person name="Corre E."/>
            <person name="Pelletier E."/>
            <person name="Niang G."/>
            <person name="Scheremetjew M."/>
            <person name="Finn R."/>
            <person name="Kale V."/>
            <person name="Holt S."/>
            <person name="Cochrane G."/>
            <person name="Meng A."/>
            <person name="Brown T."/>
            <person name="Cohen L."/>
        </authorList>
    </citation>
    <scope>NUCLEOTIDE SEQUENCE</scope>
</reference>
<accession>A0A7S0ZUT3</accession>
<sequence>MWGSHKKKLQSLHVITEIHKESIEKSEEELRFVNKDLKQAVDTTQRVEVELQSEQDEHAMIEGELRRMQREREAADLACEGLRRRIQDAQEELAAAAARRQNMFKELAEEERIVKVEHDAAERSADAAVKETNALRTAHEAERKRWHLTRQAHDELQKQVASTQDLCGHTKVDRDAVREQWSKAKDELSHLGVEKRRLLADHALSQQQLDTESQRRAQLDDELRCLNEEHSKTTETHRELEERFKMRKGALTTVAQDLERKKVVIHAEIDDFQKMFEDAKAERERLMAQNDTTQEELAAFLPEYFKLQTAHSTRRRELEMVRRRHEMLLWEQHKIHRDLNSLTRSYEPLLQIPA</sequence>
<protein>
    <submittedName>
        <fullName evidence="2">Uncharacterized protein</fullName>
    </submittedName>
</protein>
<dbReference type="AlphaFoldDB" id="A0A7S0ZUT3"/>
<gene>
    <name evidence="2" type="ORF">NSCI0253_LOCUS7627</name>
</gene>
<name>A0A7S0ZUT3_NOCSC</name>